<sequence length="158" mass="19140">MNVANLPDRTRMEIYNHIKKNIRKYYKGLKNGSLKYDFFVKTVLSKNPKPNWLTKYPKLENDLEFQKYLIEYIKKEMSRYTQLEKTNTSNRCIRNFENIAIKERTELKNILNNHGYTLSIPAKFITYTESYYLKEYVINGTPIPFEWERVLNYIKRTT</sequence>
<proteinExistence type="predicted"/>
<dbReference type="EMBL" id="CP078093">
    <property type="protein sequence ID" value="QXM05791.1"/>
    <property type="molecule type" value="Genomic_DNA"/>
</dbReference>
<dbReference type="Proteomes" id="UP000886818">
    <property type="component" value="Chromosome"/>
</dbReference>
<dbReference type="RefSeq" id="WP_218282489.1">
    <property type="nucleotide sequence ID" value="NZ_CP078093.1"/>
</dbReference>
<name>A0ABX8RAF4_9CLOT</name>
<gene>
    <name evidence="1" type="ORF">KVH43_10550</name>
</gene>
<reference evidence="1" key="1">
    <citation type="submission" date="2021-07" db="EMBL/GenBank/DDBJ databases">
        <title>Complete genome sequence of Crassaminicella sp. 143-21, isolated from a deep-sea hydrothermal vent.</title>
        <authorList>
            <person name="Li X."/>
        </authorList>
    </citation>
    <scope>NUCLEOTIDE SEQUENCE</scope>
    <source>
        <strain evidence="1">143-21</strain>
    </source>
</reference>
<organism evidence="1 2">
    <name type="scientific">Crassaminicella indica</name>
    <dbReference type="NCBI Taxonomy" id="2855394"/>
    <lineage>
        <taxon>Bacteria</taxon>
        <taxon>Bacillati</taxon>
        <taxon>Bacillota</taxon>
        <taxon>Clostridia</taxon>
        <taxon>Eubacteriales</taxon>
        <taxon>Clostridiaceae</taxon>
        <taxon>Crassaminicella</taxon>
    </lineage>
</organism>
<keyword evidence="2" id="KW-1185">Reference proteome</keyword>
<accession>A0ABX8RAF4</accession>
<evidence type="ECO:0000313" key="2">
    <source>
        <dbReference type="Proteomes" id="UP000886818"/>
    </source>
</evidence>
<protein>
    <submittedName>
        <fullName evidence="1">Uncharacterized protein</fullName>
    </submittedName>
</protein>
<evidence type="ECO:0000313" key="1">
    <source>
        <dbReference type="EMBL" id="QXM05791.1"/>
    </source>
</evidence>